<feature type="transmembrane region" description="Helical" evidence="1">
    <location>
        <begin position="725"/>
        <end position="749"/>
    </location>
</feature>
<feature type="transmembrane region" description="Helical" evidence="1">
    <location>
        <begin position="507"/>
        <end position="533"/>
    </location>
</feature>
<keyword evidence="1" id="KW-0812">Transmembrane</keyword>
<dbReference type="EMBL" id="MASU01000005">
    <property type="protein sequence ID" value="PXY36971.1"/>
    <property type="molecule type" value="Genomic_DNA"/>
</dbReference>
<keyword evidence="1" id="KW-0472">Membrane</keyword>
<reference evidence="3 4" key="1">
    <citation type="submission" date="2016-07" db="EMBL/GenBank/DDBJ databases">
        <title>Draft genome sequence of Prauserella sp. YIM 121212, isolated from alkaline soil.</title>
        <authorList>
            <person name="Ruckert C."/>
            <person name="Albersmeier A."/>
            <person name="Jiang C.-L."/>
            <person name="Jiang Y."/>
            <person name="Kalinowski J."/>
            <person name="Schneider O."/>
            <person name="Winkler A."/>
            <person name="Zotchev S.B."/>
        </authorList>
    </citation>
    <scope>NUCLEOTIDE SEQUENCE [LARGE SCALE GENOMIC DNA]</scope>
    <source>
        <strain evidence="3 4">YIM 121212</strain>
    </source>
</reference>
<feature type="transmembrane region" description="Helical" evidence="1">
    <location>
        <begin position="424"/>
        <end position="441"/>
    </location>
</feature>
<keyword evidence="1" id="KW-1133">Transmembrane helix</keyword>
<evidence type="ECO:0000313" key="4">
    <source>
        <dbReference type="Proteomes" id="UP000247892"/>
    </source>
</evidence>
<feature type="transmembrane region" description="Helical" evidence="1">
    <location>
        <begin position="464"/>
        <end position="486"/>
    </location>
</feature>
<feature type="transmembrane region" description="Helical" evidence="1">
    <location>
        <begin position="774"/>
        <end position="801"/>
    </location>
</feature>
<name>A0A318LRF7_9PSEU</name>
<comment type="caution">
    <text evidence="3">The sequence shown here is derived from an EMBL/GenBank/DDBJ whole genome shotgun (WGS) entry which is preliminary data.</text>
</comment>
<organism evidence="3 4">
    <name type="scientific">Prauserella flavalba</name>
    <dbReference type="NCBI Taxonomy" id="1477506"/>
    <lineage>
        <taxon>Bacteria</taxon>
        <taxon>Bacillati</taxon>
        <taxon>Actinomycetota</taxon>
        <taxon>Actinomycetes</taxon>
        <taxon>Pseudonocardiales</taxon>
        <taxon>Pseudonocardiaceae</taxon>
        <taxon>Prauserella</taxon>
    </lineage>
</organism>
<feature type="transmembrane region" description="Helical" evidence="1">
    <location>
        <begin position="288"/>
        <end position="319"/>
    </location>
</feature>
<keyword evidence="2" id="KW-0732">Signal</keyword>
<gene>
    <name evidence="3" type="ORF">BA062_13795</name>
</gene>
<proteinExistence type="predicted"/>
<feature type="signal peptide" evidence="2">
    <location>
        <begin position="1"/>
        <end position="25"/>
    </location>
</feature>
<sequence>MLLRRPVVALAVAVGALLVALPAAAAPLFLSSAGNATLRQLVDASCTWQTGMQLTGAVPMRPAPEAPGDPVGRDLVDRRVELVRAQTGGLDHLGGPVVTLLTTASVGPAPVPDQSLVTLAARDGFGEHVDVIAGGEGRGVWVPDRFAELQGLSVGDEVTLSSRDGRATMPVAAVFRDLRSVPERPFWCSLRETVHGTPLGNAPVYPVAFVSRADLLAVAEDTGASMWIERAVDTGGLTTVGARPAAEGIERLRANTVDSPEPGLFDDSAPYGGAFTSSLADKVNRSELVLAALTGTVVPLAAAGTVAGLVIAAAAGAFWADRRRAELAVLSARGVGPLALGGKAALETAGAVVLGAVAGWAGARGLVAAAGPSPLVTPGATTASLVAAATALVAALAVIAAVAGFRAGRLHDTRPARHRRRARVPWEVLPLGAAVVCWFVLDADVQVRAADAVGTVARIPPRLIVSPVLLAIGLAMLGARLVRWMLRRLRSRPRSMTRPAVYLAARRVVAAPLVASVLVGATAVPVALAGYGATVTGSVDRTMHAEGQLIVGADAVLSLRERAPVPPRLAGRASVATRYVDARLGDTTVHVLGVDPETFAEAAFWDPGLPGPSLVEVLGHLSGGGAAVAGTSSVDIGSVLTIRNQHRELDLLDVAQLPGKQAGYPLVLVDRALLDDLAPAAQPQLWARGDPDEIVAAAATAGLPVSAVARAEDVQASGVYAGITYTFAFLAAVSLLTGVVIVVGLQLYLDARSRARRSASVLLRRMGIGAGAHWRALVLEVGGLLLAGFATGALLAAAVIASTAADYDLNPASAPGTLVALPWPVFAVLAVATALTAVVASAAAQRAASAARPSEVLRDTR</sequence>
<evidence type="ECO:0000256" key="2">
    <source>
        <dbReference type="SAM" id="SignalP"/>
    </source>
</evidence>
<feature type="chain" id="PRO_5016467752" description="ABC transport system permease protein" evidence="2">
    <location>
        <begin position="26"/>
        <end position="861"/>
    </location>
</feature>
<keyword evidence="4" id="KW-1185">Reference proteome</keyword>
<protein>
    <recommendedName>
        <fullName evidence="5">ABC transport system permease protein</fullName>
    </recommendedName>
</protein>
<accession>A0A318LRF7</accession>
<evidence type="ECO:0000256" key="1">
    <source>
        <dbReference type="SAM" id="Phobius"/>
    </source>
</evidence>
<evidence type="ECO:0000313" key="3">
    <source>
        <dbReference type="EMBL" id="PXY36971.1"/>
    </source>
</evidence>
<dbReference type="Proteomes" id="UP000247892">
    <property type="component" value="Unassembled WGS sequence"/>
</dbReference>
<feature type="transmembrane region" description="Helical" evidence="1">
    <location>
        <begin position="383"/>
        <end position="403"/>
    </location>
</feature>
<feature type="transmembrane region" description="Helical" evidence="1">
    <location>
        <begin position="821"/>
        <end position="844"/>
    </location>
</feature>
<feature type="transmembrane region" description="Helical" evidence="1">
    <location>
        <begin position="340"/>
        <end position="363"/>
    </location>
</feature>
<dbReference type="AlphaFoldDB" id="A0A318LRF7"/>
<dbReference type="OrthoDB" id="5181597at2"/>
<evidence type="ECO:0008006" key="5">
    <source>
        <dbReference type="Google" id="ProtNLM"/>
    </source>
</evidence>